<evidence type="ECO:0000313" key="1">
    <source>
        <dbReference type="EMBL" id="KDR09568.1"/>
    </source>
</evidence>
<evidence type="ECO:0000313" key="2">
    <source>
        <dbReference type="Proteomes" id="UP000027135"/>
    </source>
</evidence>
<dbReference type="InParanoid" id="A0A067QXS0"/>
<dbReference type="AlphaFoldDB" id="A0A067QXS0"/>
<protein>
    <submittedName>
        <fullName evidence="1">Uncharacterized protein</fullName>
    </submittedName>
</protein>
<proteinExistence type="predicted"/>
<accession>A0A067QXS0</accession>
<sequence>MSTTNKSQLHDRSANPLDHLEGIYDIFQVSNAHKCCHDNKYQMALEDKCLTPRGSVKNLRMLRWPRKLILFLRKQIASHCLFLAFKLGRHATTNLRDCHPNYCL</sequence>
<reference evidence="1 2" key="1">
    <citation type="journal article" date="2014" name="Nat. Commun.">
        <title>Molecular traces of alternative social organization in a termite genome.</title>
        <authorList>
            <person name="Terrapon N."/>
            <person name="Li C."/>
            <person name="Robertson H.M."/>
            <person name="Ji L."/>
            <person name="Meng X."/>
            <person name="Booth W."/>
            <person name="Chen Z."/>
            <person name="Childers C.P."/>
            <person name="Glastad K.M."/>
            <person name="Gokhale K."/>
            <person name="Gowin J."/>
            <person name="Gronenberg W."/>
            <person name="Hermansen R.A."/>
            <person name="Hu H."/>
            <person name="Hunt B.G."/>
            <person name="Huylmans A.K."/>
            <person name="Khalil S.M."/>
            <person name="Mitchell R.D."/>
            <person name="Munoz-Torres M.C."/>
            <person name="Mustard J.A."/>
            <person name="Pan H."/>
            <person name="Reese J.T."/>
            <person name="Scharf M.E."/>
            <person name="Sun F."/>
            <person name="Vogel H."/>
            <person name="Xiao J."/>
            <person name="Yang W."/>
            <person name="Yang Z."/>
            <person name="Yang Z."/>
            <person name="Zhou J."/>
            <person name="Zhu J."/>
            <person name="Brent C.S."/>
            <person name="Elsik C.G."/>
            <person name="Goodisman M.A."/>
            <person name="Liberles D.A."/>
            <person name="Roe R.M."/>
            <person name="Vargo E.L."/>
            <person name="Vilcinskas A."/>
            <person name="Wang J."/>
            <person name="Bornberg-Bauer E."/>
            <person name="Korb J."/>
            <person name="Zhang G."/>
            <person name="Liebig J."/>
        </authorList>
    </citation>
    <scope>NUCLEOTIDE SEQUENCE [LARGE SCALE GENOMIC DNA]</scope>
    <source>
        <tissue evidence="1">Whole organism</tissue>
    </source>
</reference>
<organism evidence="1 2">
    <name type="scientific">Zootermopsis nevadensis</name>
    <name type="common">Dampwood termite</name>
    <dbReference type="NCBI Taxonomy" id="136037"/>
    <lineage>
        <taxon>Eukaryota</taxon>
        <taxon>Metazoa</taxon>
        <taxon>Ecdysozoa</taxon>
        <taxon>Arthropoda</taxon>
        <taxon>Hexapoda</taxon>
        <taxon>Insecta</taxon>
        <taxon>Pterygota</taxon>
        <taxon>Neoptera</taxon>
        <taxon>Polyneoptera</taxon>
        <taxon>Dictyoptera</taxon>
        <taxon>Blattodea</taxon>
        <taxon>Blattoidea</taxon>
        <taxon>Termitoidae</taxon>
        <taxon>Termopsidae</taxon>
        <taxon>Zootermopsis</taxon>
    </lineage>
</organism>
<keyword evidence="2" id="KW-1185">Reference proteome</keyword>
<dbReference type="EMBL" id="KK853235">
    <property type="protein sequence ID" value="KDR09568.1"/>
    <property type="molecule type" value="Genomic_DNA"/>
</dbReference>
<name>A0A067QXS0_ZOONE</name>
<dbReference type="Proteomes" id="UP000027135">
    <property type="component" value="Unassembled WGS sequence"/>
</dbReference>
<gene>
    <name evidence="1" type="ORF">L798_00527</name>
</gene>